<dbReference type="PANTHER" id="PTHR35024:SF4">
    <property type="entry name" value="POLYMER-FORMING CYTOSKELETAL PROTEIN"/>
    <property type="match status" value="1"/>
</dbReference>
<proteinExistence type="inferred from homology"/>
<dbReference type="PANTHER" id="PTHR35024">
    <property type="entry name" value="HYPOTHETICAL CYTOSOLIC PROTEIN"/>
    <property type="match status" value="1"/>
</dbReference>
<organism evidence="2 3">
    <name type="scientific">Shewanella zhuhaiensis</name>
    <dbReference type="NCBI Taxonomy" id="2919576"/>
    <lineage>
        <taxon>Bacteria</taxon>
        <taxon>Pseudomonadati</taxon>
        <taxon>Pseudomonadota</taxon>
        <taxon>Gammaproteobacteria</taxon>
        <taxon>Alteromonadales</taxon>
        <taxon>Shewanellaceae</taxon>
        <taxon>Shewanella</taxon>
    </lineage>
</organism>
<dbReference type="AlphaFoldDB" id="A0AAJ1EXF4"/>
<comment type="caution">
    <text evidence="2">The sequence shown here is derived from an EMBL/GenBank/DDBJ whole genome shotgun (WGS) entry which is preliminary data.</text>
</comment>
<protein>
    <submittedName>
        <fullName evidence="2">Polymer-forming cytoskeletal protein</fullName>
    </submittedName>
</protein>
<sequence>MFGKNNKSQAGLTFISPGTRLSGETRFEGDALIGGELLGTIHALAKVTIEPDGVVDGVLHCNELKVSGLFKGKLQCTKLTIANGGTVEGEVKCDSMEIFEGGQFIGIRTRDSLSGELLEANDEEPVLLKQG</sequence>
<keyword evidence="3" id="KW-1185">Reference proteome</keyword>
<gene>
    <name evidence="2" type="ORF">MJ923_06370</name>
</gene>
<evidence type="ECO:0000313" key="3">
    <source>
        <dbReference type="Proteomes" id="UP001297581"/>
    </source>
</evidence>
<name>A0AAJ1EXF4_9GAMM</name>
<dbReference type="Pfam" id="PF04519">
    <property type="entry name" value="Bactofilin"/>
    <property type="match status" value="1"/>
</dbReference>
<dbReference type="RefSeq" id="WP_126167373.1">
    <property type="nucleotide sequence ID" value="NZ_JAKUDL010000002.1"/>
</dbReference>
<accession>A0AAJ1EXF4</accession>
<evidence type="ECO:0000256" key="1">
    <source>
        <dbReference type="ARBA" id="ARBA00044755"/>
    </source>
</evidence>
<dbReference type="EMBL" id="JAKUDL010000002">
    <property type="protein sequence ID" value="MCH4293929.1"/>
    <property type="molecule type" value="Genomic_DNA"/>
</dbReference>
<dbReference type="InterPro" id="IPR007607">
    <property type="entry name" value="BacA/B"/>
</dbReference>
<dbReference type="Proteomes" id="UP001297581">
    <property type="component" value="Unassembled WGS sequence"/>
</dbReference>
<comment type="similarity">
    <text evidence="1">Belongs to the bactofilin family.</text>
</comment>
<evidence type="ECO:0000313" key="2">
    <source>
        <dbReference type="EMBL" id="MCH4293929.1"/>
    </source>
</evidence>
<reference evidence="2 3" key="1">
    <citation type="submission" date="2022-02" db="EMBL/GenBank/DDBJ databases">
        <title>The genome sequence of Shewanella sp. 3B26.</title>
        <authorList>
            <person name="Du J."/>
        </authorList>
    </citation>
    <scope>NUCLEOTIDE SEQUENCE [LARGE SCALE GENOMIC DNA]</scope>
    <source>
        <strain evidence="2 3">3B26</strain>
    </source>
</reference>